<name>A0ACC0URV7_9HYPO</name>
<proteinExistence type="predicted"/>
<dbReference type="EMBL" id="CM047948">
    <property type="protein sequence ID" value="KAI9896247.1"/>
    <property type="molecule type" value="Genomic_DNA"/>
</dbReference>
<dbReference type="Proteomes" id="UP001163324">
    <property type="component" value="Chromosome 9"/>
</dbReference>
<keyword evidence="2" id="KW-1185">Reference proteome</keyword>
<sequence length="189" mass="20562">MPTHVNFITGNANKLKEVKAILEAAGIEVRSQALDLEEVQGSIEEVTESKCRRAAEQVGGPVLVDDTSLCFNALGGLPGPYIKWFMTTIGHQGLNNLLAAYADKSAEAVATFGYSAGPGEKPILFQGRCPGRIVLPRGPPDFGWDACFEYEDKTFAEMDKAEKNKISHRGIALGKLQEWFKEQNEASSS</sequence>
<evidence type="ECO:0000313" key="1">
    <source>
        <dbReference type="EMBL" id="KAI9896247.1"/>
    </source>
</evidence>
<organism evidence="1 2">
    <name type="scientific">Trichothecium roseum</name>
    <dbReference type="NCBI Taxonomy" id="47278"/>
    <lineage>
        <taxon>Eukaryota</taxon>
        <taxon>Fungi</taxon>
        <taxon>Dikarya</taxon>
        <taxon>Ascomycota</taxon>
        <taxon>Pezizomycotina</taxon>
        <taxon>Sordariomycetes</taxon>
        <taxon>Hypocreomycetidae</taxon>
        <taxon>Hypocreales</taxon>
        <taxon>Hypocreales incertae sedis</taxon>
        <taxon>Trichothecium</taxon>
    </lineage>
</organism>
<comment type="caution">
    <text evidence="1">The sequence shown here is derived from an EMBL/GenBank/DDBJ whole genome shotgun (WGS) entry which is preliminary data.</text>
</comment>
<protein>
    <submittedName>
        <fullName evidence="1">Uncharacterized protein</fullName>
    </submittedName>
</protein>
<accession>A0ACC0URV7</accession>
<gene>
    <name evidence="1" type="ORF">N3K66_008419</name>
</gene>
<evidence type="ECO:0000313" key="2">
    <source>
        <dbReference type="Proteomes" id="UP001163324"/>
    </source>
</evidence>
<reference evidence="1" key="1">
    <citation type="submission" date="2022-10" db="EMBL/GenBank/DDBJ databases">
        <title>Complete Genome of Trichothecium roseum strain YXFP-22015, a Plant Pathogen Isolated from Citrus.</title>
        <authorList>
            <person name="Wang Y."/>
            <person name="Zhu L."/>
        </authorList>
    </citation>
    <scope>NUCLEOTIDE SEQUENCE</scope>
    <source>
        <strain evidence="1">YXFP-22015</strain>
    </source>
</reference>